<dbReference type="STRING" id="15368.A0A0Q3QAL8"/>
<keyword evidence="5" id="KW-0539">Nucleus</keyword>
<proteinExistence type="predicted"/>
<feature type="compositionally biased region" description="Polar residues" evidence="7">
    <location>
        <begin position="74"/>
        <end position="89"/>
    </location>
</feature>
<dbReference type="PANTHER" id="PTHR37701:SF16">
    <property type="entry name" value="METHYL-CPG-BINDING DOMAIN-CONTAINING PROTEIN 8"/>
    <property type="match status" value="1"/>
</dbReference>
<dbReference type="KEGG" id="bdi:100843369"/>
<dbReference type="PROSITE" id="PS50157">
    <property type="entry name" value="ZINC_FINGER_C2H2_2"/>
    <property type="match status" value="1"/>
</dbReference>
<protein>
    <recommendedName>
        <fullName evidence="13">C2H2-type domain-containing protein</fullName>
    </recommendedName>
</protein>
<dbReference type="SMART" id="SM00355">
    <property type="entry name" value="ZnF_C2H2"/>
    <property type="match status" value="2"/>
</dbReference>
<reference evidence="10" key="2">
    <citation type="submission" date="2017-06" db="EMBL/GenBank/DDBJ databases">
        <title>WGS assembly of Brachypodium distachyon.</title>
        <authorList>
            <consortium name="The International Brachypodium Initiative"/>
            <person name="Lucas S."/>
            <person name="Harmon-Smith M."/>
            <person name="Lail K."/>
            <person name="Tice H."/>
            <person name="Grimwood J."/>
            <person name="Bruce D."/>
            <person name="Barry K."/>
            <person name="Shu S."/>
            <person name="Lindquist E."/>
            <person name="Wang M."/>
            <person name="Pitluck S."/>
            <person name="Vogel J.P."/>
            <person name="Garvin D.F."/>
            <person name="Mockler T.C."/>
            <person name="Schmutz J."/>
            <person name="Rokhsar D."/>
            <person name="Bevan M.W."/>
        </authorList>
    </citation>
    <scope>NUCLEOTIDE SEQUENCE</scope>
    <source>
        <strain evidence="10">Bd21</strain>
    </source>
</reference>
<dbReference type="SUPFAM" id="SSF54171">
    <property type="entry name" value="DNA-binding domain"/>
    <property type="match status" value="1"/>
</dbReference>
<keyword evidence="4" id="KW-0804">Transcription</keyword>
<dbReference type="GeneID" id="100843369"/>
<dbReference type="EMBL" id="CM000882">
    <property type="protein sequence ID" value="KQJ98737.1"/>
    <property type="molecule type" value="Genomic_DNA"/>
</dbReference>
<organism evidence="10">
    <name type="scientific">Brachypodium distachyon</name>
    <name type="common">Purple false brome</name>
    <name type="synonym">Trachynia distachya</name>
    <dbReference type="NCBI Taxonomy" id="15368"/>
    <lineage>
        <taxon>Eukaryota</taxon>
        <taxon>Viridiplantae</taxon>
        <taxon>Streptophyta</taxon>
        <taxon>Embryophyta</taxon>
        <taxon>Tracheophyta</taxon>
        <taxon>Spermatophyta</taxon>
        <taxon>Magnoliopsida</taxon>
        <taxon>Liliopsida</taxon>
        <taxon>Poales</taxon>
        <taxon>Poaceae</taxon>
        <taxon>BOP clade</taxon>
        <taxon>Pooideae</taxon>
        <taxon>Stipodae</taxon>
        <taxon>Brachypodieae</taxon>
        <taxon>Brachypodium</taxon>
    </lineage>
</organism>
<feature type="domain" description="C2H2-type" evidence="8">
    <location>
        <begin position="387"/>
        <end position="417"/>
    </location>
</feature>
<feature type="compositionally biased region" description="Polar residues" evidence="7">
    <location>
        <begin position="972"/>
        <end position="981"/>
    </location>
</feature>
<feature type="region of interest" description="Disordered" evidence="7">
    <location>
        <begin position="445"/>
        <end position="474"/>
    </location>
</feature>
<dbReference type="Gene3D" id="3.30.160.60">
    <property type="entry name" value="Classic Zinc Finger"/>
    <property type="match status" value="1"/>
</dbReference>
<dbReference type="GO" id="GO:0008270">
    <property type="term" value="F:zinc ion binding"/>
    <property type="evidence" value="ECO:0007669"/>
    <property type="project" value="UniProtKB-KW"/>
</dbReference>
<dbReference type="GO" id="GO:0005634">
    <property type="term" value="C:nucleus"/>
    <property type="evidence" value="ECO:0007669"/>
    <property type="project" value="UniProtKB-SubCell"/>
</dbReference>
<dbReference type="PROSITE" id="PS00028">
    <property type="entry name" value="ZINC_FINGER_C2H2_1"/>
    <property type="match status" value="2"/>
</dbReference>
<keyword evidence="6" id="KW-0863">Zinc-finger</keyword>
<dbReference type="Gramene" id="KQJ98737">
    <property type="protein sequence ID" value="KQJ98737"/>
    <property type="gene ID" value="BRADI_3g38747v3"/>
</dbReference>
<dbReference type="Pfam" id="PF01429">
    <property type="entry name" value="MBD"/>
    <property type="match status" value="1"/>
</dbReference>
<dbReference type="InterPro" id="IPR037472">
    <property type="entry name" value="MBD8"/>
</dbReference>
<feature type="compositionally biased region" description="Polar residues" evidence="7">
    <location>
        <begin position="452"/>
        <end position="463"/>
    </location>
</feature>
<dbReference type="PANTHER" id="PTHR37701">
    <property type="entry name" value="METHYL-CPG-BINDING DOMAIN-CONTAINING PROTEIN 8"/>
    <property type="match status" value="1"/>
</dbReference>
<keyword evidence="2" id="KW-0805">Transcription regulation</keyword>
<reference evidence="10 11" key="1">
    <citation type="journal article" date="2010" name="Nature">
        <title>Genome sequencing and analysis of the model grass Brachypodium distachyon.</title>
        <authorList>
            <consortium name="International Brachypodium Initiative"/>
        </authorList>
    </citation>
    <scope>NUCLEOTIDE SEQUENCE [LARGE SCALE GENOMIC DNA]</scope>
    <source>
        <strain evidence="10 11">Bd21</strain>
    </source>
</reference>
<feature type="region of interest" description="Disordered" evidence="7">
    <location>
        <begin position="1008"/>
        <end position="1061"/>
    </location>
</feature>
<dbReference type="EnsemblPlants" id="KQJ98737">
    <property type="protein sequence ID" value="KQJ98737"/>
    <property type="gene ID" value="BRADI_3g38747v3"/>
</dbReference>
<dbReference type="GO" id="GO:0003677">
    <property type="term" value="F:DNA binding"/>
    <property type="evidence" value="ECO:0007669"/>
    <property type="project" value="UniProtKB-KW"/>
</dbReference>
<dbReference type="Proteomes" id="UP000008810">
    <property type="component" value="Chromosome 3"/>
</dbReference>
<evidence type="ECO:0000313" key="12">
    <source>
        <dbReference type="Proteomes" id="UP000008810"/>
    </source>
</evidence>
<dbReference type="OrthoDB" id="1893318at2759"/>
<evidence type="ECO:0000256" key="3">
    <source>
        <dbReference type="ARBA" id="ARBA00023125"/>
    </source>
</evidence>
<dbReference type="InterPro" id="IPR016177">
    <property type="entry name" value="DNA-bd_dom_sf"/>
</dbReference>
<dbReference type="ExpressionAtlas" id="A0A0Q3QAL8">
    <property type="expression patterns" value="baseline"/>
</dbReference>
<dbReference type="RefSeq" id="XP_010235238.1">
    <property type="nucleotide sequence ID" value="XM_010236936.3"/>
</dbReference>
<feature type="region of interest" description="Disordered" evidence="7">
    <location>
        <begin position="919"/>
        <end position="981"/>
    </location>
</feature>
<dbReference type="FunCoup" id="A0A0Q3QAL8">
    <property type="interactions" value="282"/>
</dbReference>
<evidence type="ECO:0000256" key="6">
    <source>
        <dbReference type="PROSITE-ProRule" id="PRU00042"/>
    </source>
</evidence>
<keyword evidence="12" id="KW-1185">Reference proteome</keyword>
<keyword evidence="3" id="KW-0238">DNA-binding</keyword>
<name>A0A0Q3QAL8_BRADI</name>
<dbReference type="Gene3D" id="3.30.890.10">
    <property type="entry name" value="Methyl-cpg-binding Protein 2, Chain A"/>
    <property type="match status" value="1"/>
</dbReference>
<feature type="region of interest" description="Disordered" evidence="7">
    <location>
        <begin position="64"/>
        <end position="100"/>
    </location>
</feature>
<dbReference type="InterPro" id="IPR013087">
    <property type="entry name" value="Znf_C2H2_type"/>
</dbReference>
<dbReference type="AlphaFoldDB" id="A0A0Q3QAL8"/>
<evidence type="ECO:0000313" key="11">
    <source>
        <dbReference type="EnsemblPlants" id="KQJ98737"/>
    </source>
</evidence>
<accession>A0A0Q3QAL8</accession>
<feature type="region of interest" description="Disordered" evidence="7">
    <location>
        <begin position="114"/>
        <end position="159"/>
    </location>
</feature>
<reference evidence="11" key="3">
    <citation type="submission" date="2018-08" db="UniProtKB">
        <authorList>
            <consortium name="EnsemblPlants"/>
        </authorList>
    </citation>
    <scope>IDENTIFICATION</scope>
    <source>
        <strain evidence="11">cv. Bd21</strain>
    </source>
</reference>
<evidence type="ECO:0000256" key="4">
    <source>
        <dbReference type="ARBA" id="ARBA00023163"/>
    </source>
</evidence>
<evidence type="ECO:0000256" key="1">
    <source>
        <dbReference type="ARBA" id="ARBA00004123"/>
    </source>
</evidence>
<feature type="compositionally biased region" description="Polar residues" evidence="7">
    <location>
        <begin position="935"/>
        <end position="947"/>
    </location>
</feature>
<feature type="domain" description="MBD" evidence="9">
    <location>
        <begin position="210"/>
        <end position="283"/>
    </location>
</feature>
<keyword evidence="6" id="KW-0862">Zinc</keyword>
<keyword evidence="6" id="KW-0479">Metal-binding</keyword>
<evidence type="ECO:0000259" key="8">
    <source>
        <dbReference type="PROSITE" id="PS50157"/>
    </source>
</evidence>
<evidence type="ECO:0000256" key="7">
    <source>
        <dbReference type="SAM" id="MobiDB-lite"/>
    </source>
</evidence>
<gene>
    <name evidence="11" type="primary">LOC100843369</name>
    <name evidence="10" type="ORF">BRADI_3g38747v3</name>
</gene>
<dbReference type="InterPro" id="IPR001739">
    <property type="entry name" value="Methyl_CpG_DNA-bd"/>
</dbReference>
<sequence>MVSMATEMVPVVDLRVLSQSDLDALAVASAHAVAPGSSPDAEPLPPLKIDRAVFNESAGSRKQTFTRLRLGNAAGSSSSAPTAIDTSPPATAPSAGNDPGNNLIAYHLRSLFARDDPSRPSSPPPPPETLALALLGTSHSPPRSPSPDPDRQTTNSKGISVDLVRLAELDGLYDEELGKRTAGLMSEAELMGFIKGLGGKWVSQRKKRKFVDASFFGDHLPSGWKLQLGLKRKARQAWVHCLSYVSPTGRKFASCKEVSAYLMSLLGYPEVRKVPIQHNSTGQRDLCDGDGDNDAAGFQHQVDSVVDNQNVLPVTSVAFSSHSSNSHGKVQGDINPANTYKCQECNLTLHDQSAYAQHHMLFHEKGAKRRRKSSKFGQPVAGKDGKFECPLCHKTFEEQSWYFGHVGAHAKHHGLTPEAFLDKISSGEIADDSLTGMQFTFQELTESREQNAKTSGQSGSQHLNYPKDKGGDSSKAKEFFSTKYMDNFNRPVEACSRSEEISPVTDTRSACKYRNNSADYTGVTVPKIANQLDGRIGGLPEVADFNDQAGSYNDFRPTILANANHYKDQITDRGLAASKHGGVNNTVKARDVNLNSCLATISFPIASANNETSISLDDTNQSSIAGKCFSGSFNNNDGASTTSSCSGSNNKVSGFVGVSNGSSNASRCVSASHGDDAVANTFSNKNNTMVYHSSLSTHPTSPVATGVDCFPSRSAHPKDSDKEGAYGTRMDAMQNRTSNAAGFSAEAYNSGIYTADVTGRNCAQFNSSFSHLKPNTPSRCSQPESNTLTANNFTKGIDVNCMNGSFVHRSDANNMKGSFVNRPISNNEPNGYVHSMMGKPSNAMQNHYNGAAPSCAPLSAANTSQNVNGLMSMQANFGSMSTLVHSVGDVPRSSTTKDQCDLQLGFGGQKQQISARYGDLSPAASGSTQLGGMGRNNNLPAGSSQFGSMARPNSLPAGFSQFGSMARPNSLPAGSSQFGSMARPNSLTGGFSQFGSLASSNYLQTGSSQFGRMAGPNSIGPADSSQFGRMAGPNSRPPAESSQFGSMARPNSRPPAESSQFGSMANQNFVRTSEPTLQMGSGPRAQSGWDLNLSRMVNGGGMTLEVCMWCNGQYHHFGPVEQTQALICPSCRDKMALQGLVPNDGSWQP</sequence>
<dbReference type="PROSITE" id="PS50982">
    <property type="entry name" value="MBD"/>
    <property type="match status" value="1"/>
</dbReference>
<feature type="compositionally biased region" description="Basic and acidic residues" evidence="7">
    <location>
        <begin position="465"/>
        <end position="474"/>
    </location>
</feature>
<comment type="subcellular location">
    <subcellularLocation>
        <location evidence="1">Nucleus</location>
    </subcellularLocation>
</comment>
<evidence type="ECO:0000256" key="5">
    <source>
        <dbReference type="ARBA" id="ARBA00023242"/>
    </source>
</evidence>
<evidence type="ECO:0000259" key="9">
    <source>
        <dbReference type="PROSITE" id="PS50982"/>
    </source>
</evidence>
<evidence type="ECO:0000256" key="2">
    <source>
        <dbReference type="ARBA" id="ARBA00023015"/>
    </source>
</evidence>
<evidence type="ECO:0008006" key="13">
    <source>
        <dbReference type="Google" id="ProtNLM"/>
    </source>
</evidence>
<evidence type="ECO:0000313" key="10">
    <source>
        <dbReference type="EMBL" id="KQJ98737.1"/>
    </source>
</evidence>